<organism evidence="1 2">
    <name type="scientific">Halotia branconii CENA392</name>
    <dbReference type="NCBI Taxonomy" id="1539056"/>
    <lineage>
        <taxon>Bacteria</taxon>
        <taxon>Bacillati</taxon>
        <taxon>Cyanobacteriota</taxon>
        <taxon>Cyanophyceae</taxon>
        <taxon>Nostocales</taxon>
        <taxon>Nodulariaceae</taxon>
        <taxon>Halotia</taxon>
    </lineage>
</organism>
<keyword evidence="2" id="KW-1185">Reference proteome</keyword>
<protein>
    <submittedName>
        <fullName evidence="1">Uncharacterized protein</fullName>
    </submittedName>
</protein>
<reference evidence="1 2" key="1">
    <citation type="journal article" date="2023" name="Limnol Oceanogr Lett">
        <title>Environmental adaptations by the intertidal Antarctic cyanobacterium Halotia branconii CENA392 as revealed using long-read genome sequencing.</title>
        <authorList>
            <person name="Dextro R.B."/>
            <person name="Delbaje E."/>
            <person name="Freitas P.N.N."/>
            <person name="Geraldes V."/>
            <person name="Pinto E."/>
            <person name="Long P.F."/>
            <person name="Fiore M.F."/>
        </authorList>
    </citation>
    <scope>NUCLEOTIDE SEQUENCE [LARGE SCALE GENOMIC DNA]</scope>
    <source>
        <strain evidence="1 2">CENA392</strain>
        <plasmid evidence="1 2">unnamed1</plasmid>
    </source>
</reference>
<name>A0AAJ6PCQ7_9CYAN</name>
<sequence>MREIILPIDSTISVEISFYDHEIYCGDKLIAAIAYDDDLTQPWVVLVEGVERFRANTWARCYRYISWHHQDGTLNAPLPFGEAELVTQHQQLALPPKKSELPTTTGNEVMSQIFTECEKYEFELLDDGIYHHDQKLGEVGCTDNHWWVIRASSMHQQKVPCDSVADAVWSLSMSQSVSCEDLLDRPFETLTPEEWRRLMEYEPAQKLVAA</sequence>
<dbReference type="AlphaFoldDB" id="A0AAJ6PCQ7"/>
<accession>A0AAJ6PCQ7</accession>
<dbReference type="KEGG" id="hbq:QI031_30525"/>
<dbReference type="RefSeq" id="WP_281486336.1">
    <property type="nucleotide sequence ID" value="NZ_CP124544.1"/>
</dbReference>
<evidence type="ECO:0000313" key="1">
    <source>
        <dbReference type="EMBL" id="WGV29141.1"/>
    </source>
</evidence>
<dbReference type="Proteomes" id="UP001223520">
    <property type="component" value="Plasmid unnamed1"/>
</dbReference>
<dbReference type="EMBL" id="CP124544">
    <property type="protein sequence ID" value="WGV29141.1"/>
    <property type="molecule type" value="Genomic_DNA"/>
</dbReference>
<geneLocation type="plasmid" evidence="1 2">
    <name>unnamed1</name>
</geneLocation>
<proteinExistence type="predicted"/>
<keyword evidence="1" id="KW-0614">Plasmid</keyword>
<gene>
    <name evidence="1" type="ORF">QI031_30525</name>
</gene>
<evidence type="ECO:0000313" key="2">
    <source>
        <dbReference type="Proteomes" id="UP001223520"/>
    </source>
</evidence>